<evidence type="ECO:0000256" key="1">
    <source>
        <dbReference type="SAM" id="MobiDB-lite"/>
    </source>
</evidence>
<sequence>MSKRKAQQASGIVRRTAGTGPGSPQGGSQVGERKQELTIKQAREERRRREQQRRERAHQQAQLRKLLLSIGVVGIFLLLLGGGGYFLIRTGSQGQAQGQQSQVQSQNHPIVDAAYPPVDQVYCDASEQVAVHYHAHLSIYINGQAVQIPANTGIASDCIYWLHTHDTTGVIHIEAPQNTRFTLGQFFDIWKNQFADLGNGFPSQLDQTSGWSVYVDGKPYQGDFRNLQLQAHELITLAYNSPHVQPDVVYNWGSL</sequence>
<gene>
    <name evidence="3" type="ORF">KTAU_17110</name>
</gene>
<evidence type="ECO:0000256" key="2">
    <source>
        <dbReference type="SAM" id="Phobius"/>
    </source>
</evidence>
<keyword evidence="2" id="KW-0812">Transmembrane</keyword>
<feature type="compositionally biased region" description="Gly residues" evidence="1">
    <location>
        <begin position="19"/>
        <end position="29"/>
    </location>
</feature>
<protein>
    <submittedName>
        <fullName evidence="3">Uncharacterized protein</fullName>
    </submittedName>
</protein>
<evidence type="ECO:0000313" key="4">
    <source>
        <dbReference type="Proteomes" id="UP000334820"/>
    </source>
</evidence>
<feature type="compositionally biased region" description="Basic and acidic residues" evidence="1">
    <location>
        <begin position="31"/>
        <end position="56"/>
    </location>
</feature>
<feature type="region of interest" description="Disordered" evidence="1">
    <location>
        <begin position="1"/>
        <end position="56"/>
    </location>
</feature>
<dbReference type="Proteomes" id="UP000334820">
    <property type="component" value="Unassembled WGS sequence"/>
</dbReference>
<reference evidence="3 4" key="1">
    <citation type="journal article" date="2019" name="Int. J. Syst. Evol. Microbiol.">
        <title>Thermogemmatispora aurantia sp. nov. and Thermogemmatispora argillosa sp. nov., within the class Ktedonobacteria, and emended description of the genus Thermogemmatispora.</title>
        <authorList>
            <person name="Zheng Y."/>
            <person name="Wang C.M."/>
            <person name="Sakai Y."/>
            <person name="Abe K."/>
            <person name="Yokota A."/>
            <person name="Yabe S."/>
        </authorList>
    </citation>
    <scope>NUCLEOTIDE SEQUENCE [LARGE SCALE GENOMIC DNA]</scope>
    <source>
        <strain evidence="3 4">A1-2</strain>
    </source>
</reference>
<keyword evidence="4" id="KW-1185">Reference proteome</keyword>
<comment type="caution">
    <text evidence="3">The sequence shown here is derived from an EMBL/GenBank/DDBJ whole genome shotgun (WGS) entry which is preliminary data.</text>
</comment>
<proteinExistence type="predicted"/>
<name>A0A5J4K2P1_9CHLR</name>
<accession>A0A5J4K2P1</accession>
<dbReference type="EMBL" id="BKZV01000002">
    <property type="protein sequence ID" value="GER83074.1"/>
    <property type="molecule type" value="Genomic_DNA"/>
</dbReference>
<dbReference type="RefSeq" id="WP_151727887.1">
    <property type="nucleotide sequence ID" value="NZ_BKZV01000002.1"/>
</dbReference>
<keyword evidence="2" id="KW-0472">Membrane</keyword>
<feature type="transmembrane region" description="Helical" evidence="2">
    <location>
        <begin position="66"/>
        <end position="88"/>
    </location>
</feature>
<dbReference type="AlphaFoldDB" id="A0A5J4K2P1"/>
<keyword evidence="2" id="KW-1133">Transmembrane helix</keyword>
<evidence type="ECO:0000313" key="3">
    <source>
        <dbReference type="EMBL" id="GER83074.1"/>
    </source>
</evidence>
<organism evidence="3 4">
    <name type="scientific">Thermogemmatispora aurantia</name>
    <dbReference type="NCBI Taxonomy" id="2045279"/>
    <lineage>
        <taxon>Bacteria</taxon>
        <taxon>Bacillati</taxon>
        <taxon>Chloroflexota</taxon>
        <taxon>Ktedonobacteria</taxon>
        <taxon>Thermogemmatisporales</taxon>
        <taxon>Thermogemmatisporaceae</taxon>
        <taxon>Thermogemmatispora</taxon>
    </lineage>
</organism>